<dbReference type="STRING" id="1448318.A0A319EXB4"/>
<keyword evidence="1" id="KW-0677">Repeat</keyword>
<evidence type="ECO:0000313" key="4">
    <source>
        <dbReference type="Proteomes" id="UP000248423"/>
    </source>
</evidence>
<dbReference type="InterPro" id="IPR002110">
    <property type="entry name" value="Ankyrin_rpt"/>
</dbReference>
<dbReference type="PANTHER" id="PTHR24198">
    <property type="entry name" value="ANKYRIN REPEAT AND PROTEIN KINASE DOMAIN-CONTAINING PROTEIN"/>
    <property type="match status" value="1"/>
</dbReference>
<reference evidence="3 4" key="1">
    <citation type="submission" date="2018-02" db="EMBL/GenBank/DDBJ databases">
        <title>The genomes of Aspergillus section Nigri reveals drivers in fungal speciation.</title>
        <authorList>
            <consortium name="DOE Joint Genome Institute"/>
            <person name="Vesth T.C."/>
            <person name="Nybo J."/>
            <person name="Theobald S."/>
            <person name="Brandl J."/>
            <person name="Frisvad J.C."/>
            <person name="Nielsen K.F."/>
            <person name="Lyhne E.K."/>
            <person name="Kogle M.E."/>
            <person name="Kuo A."/>
            <person name="Riley R."/>
            <person name="Clum A."/>
            <person name="Nolan M."/>
            <person name="Lipzen A."/>
            <person name="Salamov A."/>
            <person name="Henrissat B."/>
            <person name="Wiebenga A."/>
            <person name="De vries R.P."/>
            <person name="Grigoriev I.V."/>
            <person name="Mortensen U.H."/>
            <person name="Andersen M.R."/>
            <person name="Baker S.E."/>
        </authorList>
    </citation>
    <scope>NUCLEOTIDE SEQUENCE [LARGE SCALE GENOMIC DNA]</scope>
    <source>
        <strain evidence="3 4">CBS 121057</strain>
    </source>
</reference>
<protein>
    <submittedName>
        <fullName evidence="3">Ankyrin</fullName>
    </submittedName>
</protein>
<accession>A0A319EXB4</accession>
<dbReference type="Pfam" id="PF12796">
    <property type="entry name" value="Ank_2"/>
    <property type="match status" value="1"/>
</dbReference>
<dbReference type="Proteomes" id="UP000248423">
    <property type="component" value="Unassembled WGS sequence"/>
</dbReference>
<evidence type="ECO:0000256" key="2">
    <source>
        <dbReference type="ARBA" id="ARBA00023043"/>
    </source>
</evidence>
<keyword evidence="2" id="KW-0040">ANK repeat</keyword>
<evidence type="ECO:0000313" key="3">
    <source>
        <dbReference type="EMBL" id="PYI09344.1"/>
    </source>
</evidence>
<dbReference type="Gene3D" id="1.25.40.20">
    <property type="entry name" value="Ankyrin repeat-containing domain"/>
    <property type="match status" value="2"/>
</dbReference>
<evidence type="ECO:0000256" key="1">
    <source>
        <dbReference type="ARBA" id="ARBA00022737"/>
    </source>
</evidence>
<gene>
    <name evidence="3" type="ORF">BO78DRAFT_438896</name>
</gene>
<dbReference type="PANTHER" id="PTHR24198:SF165">
    <property type="entry name" value="ANKYRIN REPEAT-CONTAINING PROTEIN-RELATED"/>
    <property type="match status" value="1"/>
</dbReference>
<organism evidence="3 4">
    <name type="scientific">Aspergillus sclerotiicarbonarius (strain CBS 121057 / IBT 28362)</name>
    <dbReference type="NCBI Taxonomy" id="1448318"/>
    <lineage>
        <taxon>Eukaryota</taxon>
        <taxon>Fungi</taxon>
        <taxon>Dikarya</taxon>
        <taxon>Ascomycota</taxon>
        <taxon>Pezizomycotina</taxon>
        <taxon>Eurotiomycetes</taxon>
        <taxon>Eurotiomycetidae</taxon>
        <taxon>Eurotiales</taxon>
        <taxon>Aspergillaceae</taxon>
        <taxon>Aspergillus</taxon>
        <taxon>Aspergillus subgen. Circumdati</taxon>
    </lineage>
</organism>
<proteinExistence type="predicted"/>
<dbReference type="InterPro" id="IPR036770">
    <property type="entry name" value="Ankyrin_rpt-contain_sf"/>
</dbReference>
<dbReference type="OrthoDB" id="20872at2759"/>
<keyword evidence="4" id="KW-1185">Reference proteome</keyword>
<dbReference type="SMART" id="SM00248">
    <property type="entry name" value="ANK"/>
    <property type="match status" value="4"/>
</dbReference>
<dbReference type="EMBL" id="KZ826328">
    <property type="protein sequence ID" value="PYI09344.1"/>
    <property type="molecule type" value="Genomic_DNA"/>
</dbReference>
<dbReference type="VEuPathDB" id="FungiDB:BO78DRAFT_438896"/>
<dbReference type="SUPFAM" id="SSF48403">
    <property type="entry name" value="Ankyrin repeat"/>
    <property type="match status" value="1"/>
</dbReference>
<name>A0A319EXB4_ASPSB</name>
<dbReference type="AlphaFoldDB" id="A0A319EXB4"/>
<sequence length="363" mass="40272">MPCAPQPFDGPIPEASPALLALPDEIRDTFPGRVFSPEAVARLSKTNKRDFTNITTNLRRKSWIDAIPSDPTLPEQIGMEPSGRWKRPCTLFHDGAVEMGVAIELGDMEEVKSLLSRVPINSLDPNSNCLLHLALVSNQIPIAHLLLQKGAYPDGYHPSTIPELDQLFLSPCNTGPQSPEVRQEILTLLIRHEASISRFSTQNMIYGTKSPVTLLEFLIINHPETVDLRSASGHTLLHTAAALGDRWCCQFLVDKAEHLLTMDTDWDVTALHMAILEKNEFTACWLISAGVHFHARSGFNRTELFLAVTMGLPSVVRALINSQAAERAYPPGKWKADAKAAVRMAIYLGHTELATMIRRKYTL</sequence>